<dbReference type="STRING" id="666681.M301_0784"/>
<gene>
    <name evidence="1" type="ordered locus">M301_0784</name>
</gene>
<sequence>MREDEDCRKIVLAGAEGCRIVYCEGCQVAEVELGAISVRLELTALYNLQTVLGHAVIKLSVLKAIKVSPGFQYDQLNLE</sequence>
<evidence type="ECO:0000313" key="1">
    <source>
        <dbReference type="EMBL" id="ADI29168.1"/>
    </source>
</evidence>
<protein>
    <submittedName>
        <fullName evidence="1">Uncharacterized protein</fullName>
    </submittedName>
</protein>
<dbReference type="KEGG" id="meh:M301_0784"/>
<accession>D7DPC4</accession>
<dbReference type="OrthoDB" id="5570418at2"/>
<reference evidence="1 2" key="2">
    <citation type="journal article" date="2011" name="J. Bacteriol.">
        <title>Genomes of three methylotrophs from a single niche uncover genetic and metabolic divergence of Methylophilaceae.</title>
        <authorList>
            <person name="Lapidus A."/>
            <person name="Clum A."/>
            <person name="Labutti K."/>
            <person name="Kaluzhnaya M.G."/>
            <person name="Lim S."/>
            <person name="Beck D.A."/>
            <person name="Glavina Del Rio T."/>
            <person name="Nolan M."/>
            <person name="Mavromatis K."/>
            <person name="Huntemann M."/>
            <person name="Lucas S."/>
            <person name="Lidstrom M.E."/>
            <person name="Ivanova N."/>
            <person name="Chistoserdova L."/>
        </authorList>
    </citation>
    <scope>NUCLEOTIDE SEQUENCE [LARGE SCALE GENOMIC DNA]</scope>
    <source>
        <strain evidence="1 2">301</strain>
    </source>
</reference>
<evidence type="ECO:0000313" key="2">
    <source>
        <dbReference type="Proteomes" id="UP000000383"/>
    </source>
</evidence>
<reference evidence="2" key="1">
    <citation type="submission" date="2010-05" db="EMBL/GenBank/DDBJ databases">
        <title>Complete sequence of Methylotenera sp. 301.</title>
        <authorList>
            <person name="Lucas S."/>
            <person name="Copeland A."/>
            <person name="Lapidus A."/>
            <person name="Cheng J.-F."/>
            <person name="Bruce D."/>
            <person name="Goodwin L."/>
            <person name="Pitluck S."/>
            <person name="Clum A."/>
            <person name="Land M."/>
            <person name="Hauser L."/>
            <person name="Kyrpides N."/>
            <person name="Ivanova N."/>
            <person name="Chistoservova L."/>
            <person name="Kalyuzhnaya M."/>
            <person name="Woyke T."/>
        </authorList>
    </citation>
    <scope>NUCLEOTIDE SEQUENCE [LARGE SCALE GENOMIC DNA]</scope>
    <source>
        <strain evidence="2">301</strain>
    </source>
</reference>
<organism evidence="1 2">
    <name type="scientific">Methylotenera versatilis (strain 301)</name>
    <dbReference type="NCBI Taxonomy" id="666681"/>
    <lineage>
        <taxon>Bacteria</taxon>
        <taxon>Pseudomonadati</taxon>
        <taxon>Pseudomonadota</taxon>
        <taxon>Betaproteobacteria</taxon>
        <taxon>Nitrosomonadales</taxon>
        <taxon>Methylophilaceae</taxon>
        <taxon>Methylotenera</taxon>
    </lineage>
</organism>
<dbReference type="RefSeq" id="WP_013147484.1">
    <property type="nucleotide sequence ID" value="NC_014207.1"/>
</dbReference>
<dbReference type="Proteomes" id="UP000000383">
    <property type="component" value="Chromosome"/>
</dbReference>
<name>D7DPC4_METV0</name>
<dbReference type="HOGENOM" id="CLU_195987_0_0_4"/>
<dbReference type="AlphaFoldDB" id="D7DPC4"/>
<proteinExistence type="predicted"/>
<keyword evidence="2" id="KW-1185">Reference proteome</keyword>
<dbReference type="eggNOG" id="ENOG5032PYD">
    <property type="taxonomic scope" value="Bacteria"/>
</dbReference>
<dbReference type="EMBL" id="CP002056">
    <property type="protein sequence ID" value="ADI29168.1"/>
    <property type="molecule type" value="Genomic_DNA"/>
</dbReference>